<dbReference type="AlphaFoldDB" id="A0AAW2ZG91"/>
<dbReference type="Proteomes" id="UP001431209">
    <property type="component" value="Unassembled WGS sequence"/>
</dbReference>
<dbReference type="EMBL" id="JAOPGA020001436">
    <property type="protein sequence ID" value="KAL0488383.1"/>
    <property type="molecule type" value="Genomic_DNA"/>
</dbReference>
<evidence type="ECO:0000313" key="2">
    <source>
        <dbReference type="EMBL" id="KAL0488383.1"/>
    </source>
</evidence>
<protein>
    <submittedName>
        <fullName evidence="2">Uncharacterized protein</fullName>
    </submittedName>
</protein>
<sequence length="381" mass="43740">MTGKISEESMESCVVTDPFNNEEPKENIKIDYKGVSKDHLLQVQKVDKVVASFTLNDCSETTLVLEGYRNSRWHYLCKTKVNKLNVGKSYPYCQGATNTFFLIVEGTEHKEEGNEFKVSLRFMHCLYGNSFYDKENGAIIKYRKVRLVLPQFNQCSMSFNIRASVSQVDMEIYFSEADKHRKEHPELYPDIPTENNSNQQPQEDPIKSSKSRKSSSVVRHQEKQPPSKRPNISSNIKCLVIKPKVMLEDKDVACYKERADAEGISDKILSLSADNGHLFIGRNREEYPQIDLQIDGISQSLRIKIKWEGEHVEVELGNKNGKRPVSIRRHLGTGFELKESSKVPFRNHDAIEIQLSGTESEKTGTLEIVMQDRKEKLFQKQ</sequence>
<gene>
    <name evidence="2" type="ORF">AKO1_015552</name>
</gene>
<feature type="compositionally biased region" description="Polar residues" evidence="1">
    <location>
        <begin position="193"/>
        <end position="202"/>
    </location>
</feature>
<evidence type="ECO:0000313" key="3">
    <source>
        <dbReference type="Proteomes" id="UP001431209"/>
    </source>
</evidence>
<accession>A0AAW2ZG91</accession>
<comment type="caution">
    <text evidence="2">The sequence shown here is derived from an EMBL/GenBank/DDBJ whole genome shotgun (WGS) entry which is preliminary data.</text>
</comment>
<reference evidence="2 3" key="1">
    <citation type="submission" date="2024-03" db="EMBL/GenBank/DDBJ databases">
        <title>The Acrasis kona genome and developmental transcriptomes reveal deep origins of eukaryotic multicellular pathways.</title>
        <authorList>
            <person name="Sheikh S."/>
            <person name="Fu C.-J."/>
            <person name="Brown M.W."/>
            <person name="Baldauf S.L."/>
        </authorList>
    </citation>
    <scope>NUCLEOTIDE SEQUENCE [LARGE SCALE GENOMIC DNA]</scope>
    <source>
        <strain evidence="2 3">ATCC MYA-3509</strain>
    </source>
</reference>
<name>A0AAW2ZG91_9EUKA</name>
<organism evidence="2 3">
    <name type="scientific">Acrasis kona</name>
    <dbReference type="NCBI Taxonomy" id="1008807"/>
    <lineage>
        <taxon>Eukaryota</taxon>
        <taxon>Discoba</taxon>
        <taxon>Heterolobosea</taxon>
        <taxon>Tetramitia</taxon>
        <taxon>Eutetramitia</taxon>
        <taxon>Acrasidae</taxon>
        <taxon>Acrasis</taxon>
    </lineage>
</organism>
<feature type="region of interest" description="Disordered" evidence="1">
    <location>
        <begin position="185"/>
        <end position="233"/>
    </location>
</feature>
<evidence type="ECO:0000256" key="1">
    <source>
        <dbReference type="SAM" id="MobiDB-lite"/>
    </source>
</evidence>
<keyword evidence="3" id="KW-1185">Reference proteome</keyword>
<proteinExistence type="predicted"/>